<dbReference type="InterPro" id="IPR036388">
    <property type="entry name" value="WH-like_DNA-bd_sf"/>
</dbReference>
<dbReference type="InterPro" id="IPR000792">
    <property type="entry name" value="Tscrpt_reg_LuxR_C"/>
</dbReference>
<dbReference type="InterPro" id="IPR005143">
    <property type="entry name" value="TF_LuxR_autoind-bd_dom"/>
</dbReference>
<dbReference type="RefSeq" id="WP_116604120.1">
    <property type="nucleotide sequence ID" value="NZ_JAVDXT010000002.1"/>
</dbReference>
<protein>
    <submittedName>
        <fullName evidence="5">LuxR family transcriptional regulator</fullName>
    </submittedName>
</protein>
<comment type="caution">
    <text evidence="5">The sequence shown here is derived from an EMBL/GenBank/DDBJ whole genome shotgun (WGS) entry which is preliminary data.</text>
</comment>
<keyword evidence="2" id="KW-0238">DNA-binding</keyword>
<sequence>MTSWQEDLYSIVDNAQSEHDIFKKVEAAASALGFTHCAYGLRIPLHFSNPKTIVLNNYAPAWQHRYAAMGYLQIDPTVAHGRRSQTPLTWSDNVFASARTLWDEAQSFGLRFGWAQSSLDAGGGFGMLTLARSSEPFSDAERVAKEVKMRWLVHIAHLALSRIFIAQQTKQIQPHLTAREVEVLKWTADGKTSAEISDLLVVSENTVNFHVKNAVAKLQTANKTAATVRAAMLGLLG</sequence>
<dbReference type="Pfam" id="PF03472">
    <property type="entry name" value="Autoind_bind"/>
    <property type="match status" value="1"/>
</dbReference>
<evidence type="ECO:0000256" key="2">
    <source>
        <dbReference type="ARBA" id="ARBA00023125"/>
    </source>
</evidence>
<dbReference type="PANTHER" id="PTHR44688:SF16">
    <property type="entry name" value="DNA-BINDING TRANSCRIPTIONAL ACTIVATOR DEVR_DOSR"/>
    <property type="match status" value="1"/>
</dbReference>
<keyword evidence="3" id="KW-0804">Transcription</keyword>
<reference evidence="5 6" key="1">
    <citation type="submission" date="2023-07" db="EMBL/GenBank/DDBJ databases">
        <title>Sorghum-associated microbial communities from plants grown in Nebraska, USA.</title>
        <authorList>
            <person name="Schachtman D."/>
        </authorList>
    </citation>
    <scope>NUCLEOTIDE SEQUENCE [LARGE SCALE GENOMIC DNA]</scope>
    <source>
        <strain evidence="5 6">BE313</strain>
    </source>
</reference>
<keyword evidence="1" id="KW-0805">Transcription regulation</keyword>
<dbReference type="Pfam" id="PF00196">
    <property type="entry name" value="GerE"/>
    <property type="match status" value="1"/>
</dbReference>
<dbReference type="PANTHER" id="PTHR44688">
    <property type="entry name" value="DNA-BINDING TRANSCRIPTIONAL ACTIVATOR DEVR_DOSR"/>
    <property type="match status" value="1"/>
</dbReference>
<dbReference type="InterPro" id="IPR016032">
    <property type="entry name" value="Sig_transdc_resp-reg_C-effctor"/>
</dbReference>
<evidence type="ECO:0000256" key="3">
    <source>
        <dbReference type="ARBA" id="ARBA00023163"/>
    </source>
</evidence>
<dbReference type="PRINTS" id="PR00038">
    <property type="entry name" value="HTHLUXR"/>
</dbReference>
<dbReference type="Proteomes" id="UP001180487">
    <property type="component" value="Unassembled WGS sequence"/>
</dbReference>
<proteinExistence type="predicted"/>
<dbReference type="InterPro" id="IPR036693">
    <property type="entry name" value="TF_LuxR_autoind-bd_dom_sf"/>
</dbReference>
<dbReference type="EMBL" id="JAVDXT010000002">
    <property type="protein sequence ID" value="MDR7377161.1"/>
    <property type="molecule type" value="Genomic_DNA"/>
</dbReference>
<dbReference type="Gene3D" id="3.30.450.80">
    <property type="entry name" value="Transcription factor LuxR-like, autoinducer-binding domain"/>
    <property type="match status" value="1"/>
</dbReference>
<dbReference type="CDD" id="cd06170">
    <property type="entry name" value="LuxR_C_like"/>
    <property type="match status" value="1"/>
</dbReference>
<dbReference type="PROSITE" id="PS50043">
    <property type="entry name" value="HTH_LUXR_2"/>
    <property type="match status" value="1"/>
</dbReference>
<dbReference type="PROSITE" id="PS00622">
    <property type="entry name" value="HTH_LUXR_1"/>
    <property type="match status" value="1"/>
</dbReference>
<accession>A0ABU2C787</accession>
<evidence type="ECO:0000256" key="1">
    <source>
        <dbReference type="ARBA" id="ARBA00023015"/>
    </source>
</evidence>
<keyword evidence="6" id="KW-1185">Reference proteome</keyword>
<evidence type="ECO:0000313" key="5">
    <source>
        <dbReference type="EMBL" id="MDR7377161.1"/>
    </source>
</evidence>
<feature type="domain" description="HTH luxR-type" evidence="4">
    <location>
        <begin position="169"/>
        <end position="234"/>
    </location>
</feature>
<dbReference type="SMART" id="SM00421">
    <property type="entry name" value="HTH_LUXR"/>
    <property type="match status" value="1"/>
</dbReference>
<evidence type="ECO:0000259" key="4">
    <source>
        <dbReference type="PROSITE" id="PS50043"/>
    </source>
</evidence>
<organism evidence="5 6">
    <name type="scientific">Rhodoferax ferrireducens</name>
    <dbReference type="NCBI Taxonomy" id="192843"/>
    <lineage>
        <taxon>Bacteria</taxon>
        <taxon>Pseudomonadati</taxon>
        <taxon>Pseudomonadota</taxon>
        <taxon>Betaproteobacteria</taxon>
        <taxon>Burkholderiales</taxon>
        <taxon>Comamonadaceae</taxon>
        <taxon>Rhodoferax</taxon>
    </lineage>
</organism>
<dbReference type="SUPFAM" id="SSF46894">
    <property type="entry name" value="C-terminal effector domain of the bipartite response regulators"/>
    <property type="match status" value="1"/>
</dbReference>
<dbReference type="SUPFAM" id="SSF75516">
    <property type="entry name" value="Pheromone-binding domain of LuxR-like quorum-sensing transcription factors"/>
    <property type="match status" value="1"/>
</dbReference>
<dbReference type="Gene3D" id="1.10.10.10">
    <property type="entry name" value="Winged helix-like DNA-binding domain superfamily/Winged helix DNA-binding domain"/>
    <property type="match status" value="1"/>
</dbReference>
<name>A0ABU2C787_9BURK</name>
<gene>
    <name evidence="5" type="ORF">J2X19_001840</name>
</gene>
<evidence type="ECO:0000313" key="6">
    <source>
        <dbReference type="Proteomes" id="UP001180487"/>
    </source>
</evidence>